<evidence type="ECO:0000256" key="2">
    <source>
        <dbReference type="SAM" id="Phobius"/>
    </source>
</evidence>
<feature type="compositionally biased region" description="Polar residues" evidence="1">
    <location>
        <begin position="335"/>
        <end position="362"/>
    </location>
</feature>
<keyword evidence="5" id="KW-1185">Reference proteome</keyword>
<evidence type="ECO:0000313" key="4">
    <source>
        <dbReference type="EnsemblMetazoa" id="CapteP221172"/>
    </source>
</evidence>
<feature type="region of interest" description="Disordered" evidence="1">
    <location>
        <begin position="307"/>
        <end position="378"/>
    </location>
</feature>
<feature type="transmembrane region" description="Helical" evidence="2">
    <location>
        <begin position="215"/>
        <end position="236"/>
    </location>
</feature>
<dbReference type="PANTHER" id="PTHR13568">
    <property type="entry name" value="FAM11A, B PROTEIN"/>
    <property type="match status" value="1"/>
</dbReference>
<sequence length="378" mass="43204">MPFEINFKNLFQDFNPSKFLVYGCLMVFSLLFALRLDGFIMWSYWIVFLPIWIWKVLVLTGAVVGSYVWWKHPNYRVEGDSYIQYKAMVICTGQHLLLLMFELLACAKLQSATQQILWVVVFIPFLFMAIISMGTCIWAVKHERTFELEVFCSANILQFIFLALRLDKFITWSWVIVFIPLWIVMCVALIGVLYAIILALILLKSPDLIPEQRRGNVFSAVGYTCLVVPLLIFQILLVNKEDHMHDLLYTEVVSPLLLSLFTLMLLSFGSKGGNHWWFGLRRDFCPWMLSICPVLQEYGNISYKLPQQERPSTDAPDGSSSSQTGGEGEEPAEQTIDSQQRAGGCHVQTTYSKRGYISSGSEDSPLRVMPVVSIEMPD</sequence>
<protein>
    <recommendedName>
        <fullName evidence="6">Transmembrane protein 185B</fullName>
    </recommendedName>
</protein>
<reference evidence="5" key="1">
    <citation type="submission" date="2012-12" db="EMBL/GenBank/DDBJ databases">
        <authorList>
            <person name="Hellsten U."/>
            <person name="Grimwood J."/>
            <person name="Chapman J.A."/>
            <person name="Shapiro H."/>
            <person name="Aerts A."/>
            <person name="Otillar R.P."/>
            <person name="Terry A.Y."/>
            <person name="Boore J.L."/>
            <person name="Simakov O."/>
            <person name="Marletaz F."/>
            <person name="Cho S.-J."/>
            <person name="Edsinger-Gonzales E."/>
            <person name="Havlak P."/>
            <person name="Kuo D.-H."/>
            <person name="Larsson T."/>
            <person name="Lv J."/>
            <person name="Arendt D."/>
            <person name="Savage R."/>
            <person name="Osoegawa K."/>
            <person name="de Jong P."/>
            <person name="Lindberg D.R."/>
            <person name="Seaver E.C."/>
            <person name="Weisblat D.A."/>
            <person name="Putnam N.H."/>
            <person name="Grigoriev I.V."/>
            <person name="Rokhsar D.S."/>
        </authorList>
    </citation>
    <scope>NUCLEOTIDE SEQUENCE</scope>
    <source>
        <strain evidence="5">I ESC-2004</strain>
    </source>
</reference>
<organism evidence="3">
    <name type="scientific">Capitella teleta</name>
    <name type="common">Polychaete worm</name>
    <dbReference type="NCBI Taxonomy" id="283909"/>
    <lineage>
        <taxon>Eukaryota</taxon>
        <taxon>Metazoa</taxon>
        <taxon>Spiralia</taxon>
        <taxon>Lophotrochozoa</taxon>
        <taxon>Annelida</taxon>
        <taxon>Polychaeta</taxon>
        <taxon>Sedentaria</taxon>
        <taxon>Scolecida</taxon>
        <taxon>Capitellidae</taxon>
        <taxon>Capitella</taxon>
    </lineage>
</organism>
<feature type="transmembrane region" description="Helical" evidence="2">
    <location>
        <begin position="82"/>
        <end position="104"/>
    </location>
</feature>
<feature type="transmembrane region" description="Helical" evidence="2">
    <location>
        <begin position="248"/>
        <end position="268"/>
    </location>
</feature>
<keyword evidence="2" id="KW-0472">Membrane</keyword>
<dbReference type="STRING" id="283909.R7V2S3"/>
<dbReference type="Pfam" id="PF10269">
    <property type="entry name" value="Tmemb_185A"/>
    <property type="match status" value="1"/>
</dbReference>
<accession>R7V2S3</accession>
<evidence type="ECO:0000256" key="1">
    <source>
        <dbReference type="SAM" id="MobiDB-lite"/>
    </source>
</evidence>
<feature type="transmembrane region" description="Helical" evidence="2">
    <location>
        <begin position="20"/>
        <end position="45"/>
    </location>
</feature>
<dbReference type="InterPro" id="IPR019396">
    <property type="entry name" value="TM_Fragile-X-F-assoc"/>
</dbReference>
<dbReference type="Proteomes" id="UP000014760">
    <property type="component" value="Unassembled WGS sequence"/>
</dbReference>
<feature type="transmembrane region" description="Helical" evidence="2">
    <location>
        <begin position="146"/>
        <end position="166"/>
    </location>
</feature>
<dbReference type="HOGENOM" id="CLU_053027_0_0_1"/>
<proteinExistence type="predicted"/>
<dbReference type="AlphaFoldDB" id="R7V2S3"/>
<dbReference type="EnsemblMetazoa" id="CapteT221172">
    <property type="protein sequence ID" value="CapteP221172"/>
    <property type="gene ID" value="CapteG221172"/>
</dbReference>
<reference evidence="3 5" key="2">
    <citation type="journal article" date="2013" name="Nature">
        <title>Insights into bilaterian evolution from three spiralian genomes.</title>
        <authorList>
            <person name="Simakov O."/>
            <person name="Marletaz F."/>
            <person name="Cho S.J."/>
            <person name="Edsinger-Gonzales E."/>
            <person name="Havlak P."/>
            <person name="Hellsten U."/>
            <person name="Kuo D.H."/>
            <person name="Larsson T."/>
            <person name="Lv J."/>
            <person name="Arendt D."/>
            <person name="Savage R."/>
            <person name="Osoegawa K."/>
            <person name="de Jong P."/>
            <person name="Grimwood J."/>
            <person name="Chapman J.A."/>
            <person name="Shapiro H."/>
            <person name="Aerts A."/>
            <person name="Otillar R.P."/>
            <person name="Terry A.Y."/>
            <person name="Boore J.L."/>
            <person name="Grigoriev I.V."/>
            <person name="Lindberg D.R."/>
            <person name="Seaver E.C."/>
            <person name="Weisblat D.A."/>
            <person name="Putnam N.H."/>
            <person name="Rokhsar D.S."/>
        </authorList>
    </citation>
    <scope>NUCLEOTIDE SEQUENCE</scope>
    <source>
        <strain evidence="3 5">I ESC-2004</strain>
    </source>
</reference>
<dbReference type="OrthoDB" id="72976at2759"/>
<evidence type="ECO:0008006" key="6">
    <source>
        <dbReference type="Google" id="ProtNLM"/>
    </source>
</evidence>
<dbReference type="FunCoup" id="R7V2S3">
    <property type="interactions" value="1674"/>
</dbReference>
<gene>
    <name evidence="3" type="ORF">CAPTEDRAFT_221172</name>
</gene>
<dbReference type="OMA" id="HEFGKHD"/>
<feature type="transmembrane region" description="Helical" evidence="2">
    <location>
        <begin position="172"/>
        <end position="203"/>
    </location>
</feature>
<dbReference type="PANTHER" id="PTHR13568:SF6">
    <property type="entry name" value="TRANSMEMBRANE PROTEIN 185A"/>
    <property type="match status" value="1"/>
</dbReference>
<evidence type="ECO:0000313" key="5">
    <source>
        <dbReference type="Proteomes" id="UP000014760"/>
    </source>
</evidence>
<dbReference type="EMBL" id="KB295685">
    <property type="protein sequence ID" value="ELU12772.1"/>
    <property type="molecule type" value="Genomic_DNA"/>
</dbReference>
<evidence type="ECO:0000313" key="3">
    <source>
        <dbReference type="EMBL" id="ELU12772.1"/>
    </source>
</evidence>
<reference evidence="4" key="3">
    <citation type="submission" date="2015-06" db="UniProtKB">
        <authorList>
            <consortium name="EnsemblMetazoa"/>
        </authorList>
    </citation>
    <scope>IDENTIFICATION</scope>
</reference>
<feature type="transmembrane region" description="Helical" evidence="2">
    <location>
        <begin position="51"/>
        <end position="70"/>
    </location>
</feature>
<keyword evidence="2" id="KW-0812">Transmembrane</keyword>
<keyword evidence="2" id="KW-1133">Transmembrane helix</keyword>
<name>R7V2S3_CAPTE</name>
<dbReference type="EMBL" id="AMQN01005320">
    <property type="status" value="NOT_ANNOTATED_CDS"/>
    <property type="molecule type" value="Genomic_DNA"/>
</dbReference>
<feature type="transmembrane region" description="Helical" evidence="2">
    <location>
        <begin position="116"/>
        <end position="139"/>
    </location>
</feature>